<dbReference type="PANTHER" id="PTHR38009">
    <property type="entry name" value="CONSERVED HYPOTHETICAL PHAGE TAIL PROTEIN"/>
    <property type="match status" value="1"/>
</dbReference>
<dbReference type="InterPro" id="IPR010667">
    <property type="entry name" value="Phage_T4_Gp19"/>
</dbReference>
<comment type="caution">
    <text evidence="1">The sequence shown here is derived from an EMBL/GenBank/DDBJ whole genome shotgun (WGS) entry which is preliminary data.</text>
</comment>
<reference evidence="1" key="1">
    <citation type="journal article" date="2020" name="mSystems">
        <title>Genome- and Community-Level Interaction Insights into Carbon Utilization and Element Cycling Functions of Hydrothermarchaeota in Hydrothermal Sediment.</title>
        <authorList>
            <person name="Zhou Z."/>
            <person name="Liu Y."/>
            <person name="Xu W."/>
            <person name="Pan J."/>
            <person name="Luo Z.H."/>
            <person name="Li M."/>
        </authorList>
    </citation>
    <scope>NUCLEOTIDE SEQUENCE [LARGE SCALE GENOMIC DNA]</scope>
    <source>
        <strain evidence="1">SpSt-418</strain>
    </source>
</reference>
<accession>A0A7C3PFG5</accession>
<dbReference type="AlphaFoldDB" id="A0A7C3PFG5"/>
<sequence length="156" mass="17804">MPEVLTNCRFYLELKLDGGDRPADAYFMECRGFKTTQEVVEVCEVTAQKWGQAKHGNVVRTKVPGNVKVNNIVLKRGMTQSMTVWNWFKAVQQGKWAEQRRNGSLSIYDQDGNMQARFEFFGAFPTSYTLADVNSAGNDIEIEEMELACEEFVRSQ</sequence>
<dbReference type="PANTHER" id="PTHR38009:SF1">
    <property type="entry name" value="CONSERVED HYPOTHETICAL PHAGE TAIL PROTEIN"/>
    <property type="match status" value="1"/>
</dbReference>
<organism evidence="1">
    <name type="scientific">Oscillatoriales cyanobacterium SpSt-418</name>
    <dbReference type="NCBI Taxonomy" id="2282169"/>
    <lineage>
        <taxon>Bacteria</taxon>
        <taxon>Bacillati</taxon>
        <taxon>Cyanobacteriota</taxon>
        <taxon>Cyanophyceae</taxon>
        <taxon>Oscillatoriophycideae</taxon>
        <taxon>Oscillatoriales</taxon>
    </lineage>
</organism>
<proteinExistence type="predicted"/>
<dbReference type="GO" id="GO:0005198">
    <property type="term" value="F:structural molecule activity"/>
    <property type="evidence" value="ECO:0007669"/>
    <property type="project" value="InterPro"/>
</dbReference>
<dbReference type="InterPro" id="IPR011747">
    <property type="entry name" value="CHP02241"/>
</dbReference>
<gene>
    <name evidence="1" type="ORF">ENR64_19585</name>
</gene>
<dbReference type="NCBIfam" id="TIGR02241">
    <property type="entry name" value="conserved hypothetical phage tail region protein"/>
    <property type="match status" value="1"/>
</dbReference>
<dbReference type="Pfam" id="PF06841">
    <property type="entry name" value="Phage_T4_gp19"/>
    <property type="match status" value="1"/>
</dbReference>
<name>A0A7C3PFG5_9CYAN</name>
<protein>
    <submittedName>
        <fullName evidence="1">Phage tail protein</fullName>
    </submittedName>
</protein>
<dbReference type="EMBL" id="DSRU01000277">
    <property type="protein sequence ID" value="HFM99912.1"/>
    <property type="molecule type" value="Genomic_DNA"/>
</dbReference>
<evidence type="ECO:0000313" key="1">
    <source>
        <dbReference type="EMBL" id="HFM99912.1"/>
    </source>
</evidence>